<feature type="signal peptide" evidence="5">
    <location>
        <begin position="1"/>
        <end position="23"/>
    </location>
</feature>
<dbReference type="RefSeq" id="WP_117324243.1">
    <property type="nucleotide sequence ID" value="NZ_QVTD01000018.1"/>
</dbReference>
<evidence type="ECO:0000313" key="8">
    <source>
        <dbReference type="Proteomes" id="UP000262939"/>
    </source>
</evidence>
<sequence>MNKWKAPLAILLSTNLLFGCAQSEENASAEKESKGQPAQAEPADDKLDGVTAEYRKYALAEIEAFVTSTEEFTNAVKSGDIEKAKATYAPARMHYERAEPIAEVFGDLDPKIDAREGDVPEKEWTGYHRIEQGLWVENTTKGYEKYAEQLMKDVHLLRAKVETVEVTPELLITGAVDLLNEVSTSKVTGEEDRYSHTDLYDFAANVQGAEKIYELLKPALMEKDEALSEDIRKRFDDVYSLLNQHKKGDAYKIYTELTKPEVKQLSQSIDALAEPLSQIGIVTGAS</sequence>
<evidence type="ECO:0000313" key="7">
    <source>
        <dbReference type="EMBL" id="RFU61062.1"/>
    </source>
</evidence>
<evidence type="ECO:0000256" key="2">
    <source>
        <dbReference type="ARBA" id="ARBA00005989"/>
    </source>
</evidence>
<keyword evidence="8" id="KW-1185">Reference proteome</keyword>
<dbReference type="NCBIfam" id="NF041757">
    <property type="entry name" value="EfeO"/>
    <property type="match status" value="1"/>
</dbReference>
<name>A0A372L977_9BACI</name>
<feature type="domain" description="Imelysin-like" evidence="6">
    <location>
        <begin position="51"/>
        <end position="278"/>
    </location>
</feature>
<accession>A0A372L977</accession>
<feature type="region of interest" description="Disordered" evidence="4">
    <location>
        <begin position="24"/>
        <end position="47"/>
    </location>
</feature>
<dbReference type="PANTHER" id="PTHR39192:SF1">
    <property type="entry name" value="IRON UPTAKE SYSTEM COMPONENT EFEO"/>
    <property type="match status" value="1"/>
</dbReference>
<dbReference type="OrthoDB" id="7348379at2"/>
<dbReference type="PANTHER" id="PTHR39192">
    <property type="entry name" value="IRON UPTAKE SYSTEM COMPONENT EFEO"/>
    <property type="match status" value="1"/>
</dbReference>
<evidence type="ECO:0000256" key="3">
    <source>
        <dbReference type="ARBA" id="ARBA00022729"/>
    </source>
</evidence>
<evidence type="ECO:0000256" key="4">
    <source>
        <dbReference type="SAM" id="MobiDB-lite"/>
    </source>
</evidence>
<comment type="similarity">
    <text evidence="2">Belongs to the EfeM/EfeO family.</text>
</comment>
<dbReference type="GO" id="GO:0030313">
    <property type="term" value="C:cell envelope"/>
    <property type="evidence" value="ECO:0007669"/>
    <property type="project" value="UniProtKB-SubCell"/>
</dbReference>
<organism evidence="7 8">
    <name type="scientific">Peribacillus glennii</name>
    <dbReference type="NCBI Taxonomy" id="2303991"/>
    <lineage>
        <taxon>Bacteria</taxon>
        <taxon>Bacillati</taxon>
        <taxon>Bacillota</taxon>
        <taxon>Bacilli</taxon>
        <taxon>Bacillales</taxon>
        <taxon>Bacillaceae</taxon>
        <taxon>Peribacillus</taxon>
    </lineage>
</organism>
<protein>
    <submittedName>
        <fullName evidence="7">EfeM/EfeO family lipoprotein</fullName>
    </submittedName>
</protein>
<comment type="caution">
    <text evidence="7">The sequence shown here is derived from an EMBL/GenBank/DDBJ whole genome shotgun (WGS) entry which is preliminary data.</text>
</comment>
<keyword evidence="7" id="KW-0449">Lipoprotein</keyword>
<dbReference type="InterPro" id="IPR018976">
    <property type="entry name" value="Imelysin-like"/>
</dbReference>
<gene>
    <name evidence="7" type="ORF">D0466_19735</name>
</gene>
<dbReference type="EMBL" id="QVTD01000018">
    <property type="protein sequence ID" value="RFU61062.1"/>
    <property type="molecule type" value="Genomic_DNA"/>
</dbReference>
<dbReference type="InterPro" id="IPR038352">
    <property type="entry name" value="Imelysin_sf"/>
</dbReference>
<reference evidence="7 8" key="1">
    <citation type="submission" date="2018-08" db="EMBL/GenBank/DDBJ databases">
        <title>Bacillus chawlae sp. nov., Bacillus glennii sp. nov., and Bacillus saganii sp. nov. Isolated from the Vehicle Assembly Building at Kennedy Space Center where the Viking Spacecraft were Assembled.</title>
        <authorList>
            <person name="Seuylemezian A."/>
            <person name="Vaishampayan P."/>
        </authorList>
    </citation>
    <scope>NUCLEOTIDE SEQUENCE [LARGE SCALE GENOMIC DNA]</scope>
    <source>
        <strain evidence="7 8">V44-8</strain>
    </source>
</reference>
<dbReference type="PROSITE" id="PS51257">
    <property type="entry name" value="PROKAR_LIPOPROTEIN"/>
    <property type="match status" value="1"/>
</dbReference>
<evidence type="ECO:0000259" key="6">
    <source>
        <dbReference type="Pfam" id="PF09375"/>
    </source>
</evidence>
<evidence type="ECO:0000256" key="5">
    <source>
        <dbReference type="SAM" id="SignalP"/>
    </source>
</evidence>
<evidence type="ECO:0000256" key="1">
    <source>
        <dbReference type="ARBA" id="ARBA00004196"/>
    </source>
</evidence>
<dbReference type="AlphaFoldDB" id="A0A372L977"/>
<feature type="chain" id="PRO_5039421342" evidence="5">
    <location>
        <begin position="24"/>
        <end position="286"/>
    </location>
</feature>
<dbReference type="InterPro" id="IPR050894">
    <property type="entry name" value="EfeM/EfeO_iron_uptake"/>
</dbReference>
<dbReference type="CDD" id="cd14656">
    <property type="entry name" value="Imelysin-like_EfeO"/>
    <property type="match status" value="1"/>
</dbReference>
<comment type="subcellular location">
    <subcellularLocation>
        <location evidence="1">Cell envelope</location>
    </subcellularLocation>
</comment>
<dbReference type="InterPro" id="IPR034981">
    <property type="entry name" value="Imelysin-like_EfeO/Algp7"/>
</dbReference>
<dbReference type="Gene3D" id="1.20.1420.20">
    <property type="entry name" value="M75 peptidase, HXXE motif"/>
    <property type="match status" value="1"/>
</dbReference>
<keyword evidence="3 5" id="KW-0732">Signal</keyword>
<dbReference type="Proteomes" id="UP000262939">
    <property type="component" value="Unassembled WGS sequence"/>
</dbReference>
<dbReference type="Pfam" id="PF09375">
    <property type="entry name" value="Peptidase_M75"/>
    <property type="match status" value="1"/>
</dbReference>
<dbReference type="InterPro" id="IPR053377">
    <property type="entry name" value="Iron_uptake_EfeM/EfeO"/>
</dbReference>
<proteinExistence type="inferred from homology"/>